<feature type="compositionally biased region" description="Polar residues" evidence="1">
    <location>
        <begin position="1"/>
        <end position="12"/>
    </location>
</feature>
<evidence type="ECO:0000313" key="3">
    <source>
        <dbReference type="EMBL" id="CAI0409364.1"/>
    </source>
</evidence>
<accession>A0AAV0JKS8</accession>
<dbReference type="EMBL" id="CAMGYJ010000005">
    <property type="protein sequence ID" value="CAI0409364.1"/>
    <property type="molecule type" value="Genomic_DNA"/>
</dbReference>
<feature type="region of interest" description="Disordered" evidence="1">
    <location>
        <begin position="203"/>
        <end position="226"/>
    </location>
</feature>
<dbReference type="PANTHER" id="PTHR46250:SF18">
    <property type="entry name" value="MYB_SANT-LIKE DOMAIN-CONTAINING PROTEIN"/>
    <property type="match status" value="1"/>
</dbReference>
<dbReference type="Pfam" id="PF12776">
    <property type="entry name" value="Myb_DNA-bind_3"/>
    <property type="match status" value="1"/>
</dbReference>
<keyword evidence="4" id="KW-1185">Reference proteome</keyword>
<dbReference type="PANTHER" id="PTHR46250">
    <property type="entry name" value="MYB/SANT-LIKE DNA-BINDING DOMAIN PROTEIN-RELATED"/>
    <property type="match status" value="1"/>
</dbReference>
<gene>
    <name evidence="3" type="ORF">LITE_LOCUS14361</name>
</gene>
<reference evidence="3" key="1">
    <citation type="submission" date="2022-08" db="EMBL/GenBank/DDBJ databases">
        <authorList>
            <person name="Gutierrez-Valencia J."/>
        </authorList>
    </citation>
    <scope>NUCLEOTIDE SEQUENCE</scope>
</reference>
<feature type="region of interest" description="Disordered" evidence="1">
    <location>
        <begin position="1"/>
        <end position="24"/>
    </location>
</feature>
<evidence type="ECO:0000313" key="4">
    <source>
        <dbReference type="Proteomes" id="UP001154282"/>
    </source>
</evidence>
<evidence type="ECO:0000259" key="2">
    <source>
        <dbReference type="Pfam" id="PF12776"/>
    </source>
</evidence>
<evidence type="ECO:0000256" key="1">
    <source>
        <dbReference type="SAM" id="MobiDB-lite"/>
    </source>
</evidence>
<name>A0AAV0JKS8_9ROSI</name>
<organism evidence="3 4">
    <name type="scientific">Linum tenue</name>
    <dbReference type="NCBI Taxonomy" id="586396"/>
    <lineage>
        <taxon>Eukaryota</taxon>
        <taxon>Viridiplantae</taxon>
        <taxon>Streptophyta</taxon>
        <taxon>Embryophyta</taxon>
        <taxon>Tracheophyta</taxon>
        <taxon>Spermatophyta</taxon>
        <taxon>Magnoliopsida</taxon>
        <taxon>eudicotyledons</taxon>
        <taxon>Gunneridae</taxon>
        <taxon>Pentapetalae</taxon>
        <taxon>rosids</taxon>
        <taxon>fabids</taxon>
        <taxon>Malpighiales</taxon>
        <taxon>Linaceae</taxon>
        <taxon>Linum</taxon>
    </lineage>
</organism>
<protein>
    <recommendedName>
        <fullName evidence="2">Myb/SANT-like domain-containing protein</fullName>
    </recommendedName>
</protein>
<feature type="domain" description="Myb/SANT-like" evidence="2">
    <location>
        <begin position="26"/>
        <end position="122"/>
    </location>
</feature>
<dbReference type="InterPro" id="IPR024752">
    <property type="entry name" value="Myb/SANT-like_dom"/>
</dbReference>
<sequence>MEPANNDVQSNDAGPAVGKKKGEYTQWTPEQDAALIEAMLELTESREVEGGKFKVSGFRKLEAMIRKKMPNFKLKAQPHIQSRHRFFKIKYAAICEVQGGSCSGFGWDESKKRVIADDDVFNEWIKSHPGCKGLNKKPFLYFDQLARIFGKDRAMGGQAQTSADVREVIADHNGEPCVDLDEETTQSILEDMVHDEVDHRTLLNDESDAGKTQPGTSIGSNKKPRHERNVAVITAVTAEIGKLQPVMEQTAADVHRIANSFCMEDDLIARRRSLFEELSKVEGLTKNQVLQAAMVLVKDVSLADLYYQLPTEDQLSFLLQLIN</sequence>
<dbReference type="AlphaFoldDB" id="A0AAV0JKS8"/>
<dbReference type="Proteomes" id="UP001154282">
    <property type="component" value="Unassembled WGS sequence"/>
</dbReference>
<comment type="caution">
    <text evidence="3">The sequence shown here is derived from an EMBL/GenBank/DDBJ whole genome shotgun (WGS) entry which is preliminary data.</text>
</comment>
<proteinExistence type="predicted"/>